<keyword evidence="3" id="KW-0418">Kinase</keyword>
<dbReference type="EMBL" id="BPLR01012013">
    <property type="protein sequence ID" value="GIY50701.1"/>
    <property type="molecule type" value="Genomic_DNA"/>
</dbReference>
<evidence type="ECO:0000313" key="3">
    <source>
        <dbReference type="EMBL" id="GIY50701.1"/>
    </source>
</evidence>
<protein>
    <submittedName>
        <fullName evidence="3">Focal adhesion kinase 1</fullName>
    </submittedName>
</protein>
<feature type="non-terminal residue" evidence="3">
    <location>
        <position position="1"/>
    </location>
</feature>
<dbReference type="SUPFAM" id="SSF68993">
    <property type="entry name" value="FAT domain of focal adhesion kinase"/>
    <property type="match status" value="1"/>
</dbReference>
<proteinExistence type="predicted"/>
<feature type="compositionally biased region" description="Polar residues" evidence="1">
    <location>
        <begin position="127"/>
        <end position="141"/>
    </location>
</feature>
<dbReference type="Proteomes" id="UP001054945">
    <property type="component" value="Unassembled WGS sequence"/>
</dbReference>
<evidence type="ECO:0000313" key="4">
    <source>
        <dbReference type="Proteomes" id="UP001054945"/>
    </source>
</evidence>
<gene>
    <name evidence="3" type="primary">PTK2_0</name>
    <name evidence="3" type="ORF">CEXT_643991</name>
</gene>
<feature type="compositionally biased region" description="Basic and acidic residues" evidence="1">
    <location>
        <begin position="116"/>
        <end position="126"/>
    </location>
</feature>
<comment type="caution">
    <text evidence="3">The sequence shown here is derived from an EMBL/GenBank/DDBJ whole genome shotgun (WGS) entry which is preliminary data.</text>
</comment>
<keyword evidence="3" id="KW-0808">Transferase</keyword>
<reference evidence="3 4" key="1">
    <citation type="submission" date="2021-06" db="EMBL/GenBank/DDBJ databases">
        <title>Caerostris extrusa draft genome.</title>
        <authorList>
            <person name="Kono N."/>
            <person name="Arakawa K."/>
        </authorList>
    </citation>
    <scope>NUCLEOTIDE SEQUENCE [LARGE SCALE GENOMIC DNA]</scope>
</reference>
<feature type="region of interest" description="Disordered" evidence="1">
    <location>
        <begin position="116"/>
        <end position="144"/>
    </location>
</feature>
<evidence type="ECO:0000256" key="1">
    <source>
        <dbReference type="SAM" id="MobiDB-lite"/>
    </source>
</evidence>
<dbReference type="AlphaFoldDB" id="A0AAV4TZ76"/>
<accession>A0AAV4TZ76</accession>
<dbReference type="Pfam" id="PF03623">
    <property type="entry name" value="Focal_AT"/>
    <property type="match status" value="1"/>
</dbReference>
<feature type="region of interest" description="Disordered" evidence="1">
    <location>
        <begin position="65"/>
        <end position="89"/>
    </location>
</feature>
<organism evidence="3 4">
    <name type="scientific">Caerostris extrusa</name>
    <name type="common">Bark spider</name>
    <name type="synonym">Caerostris bankana</name>
    <dbReference type="NCBI Taxonomy" id="172846"/>
    <lineage>
        <taxon>Eukaryota</taxon>
        <taxon>Metazoa</taxon>
        <taxon>Ecdysozoa</taxon>
        <taxon>Arthropoda</taxon>
        <taxon>Chelicerata</taxon>
        <taxon>Arachnida</taxon>
        <taxon>Araneae</taxon>
        <taxon>Araneomorphae</taxon>
        <taxon>Entelegynae</taxon>
        <taxon>Araneoidea</taxon>
        <taxon>Araneidae</taxon>
        <taxon>Caerostris</taxon>
    </lineage>
</organism>
<dbReference type="GO" id="GO:0004713">
    <property type="term" value="F:protein tyrosine kinase activity"/>
    <property type="evidence" value="ECO:0007669"/>
    <property type="project" value="InterPro"/>
</dbReference>
<name>A0AAV4TZ76_CAEEX</name>
<dbReference type="InterPro" id="IPR005189">
    <property type="entry name" value="Focal_adhesion_kin_target_dom"/>
</dbReference>
<feature type="domain" description="Focal AT" evidence="2">
    <location>
        <begin position="193"/>
        <end position="239"/>
    </location>
</feature>
<evidence type="ECO:0000259" key="2">
    <source>
        <dbReference type="Pfam" id="PF03623"/>
    </source>
</evidence>
<dbReference type="GO" id="GO:0005925">
    <property type="term" value="C:focal adhesion"/>
    <property type="evidence" value="ECO:0007669"/>
    <property type="project" value="InterPro"/>
</dbReference>
<sequence>SSSSDEPPPKPLRHQVDIVAPPVEPTTYIVAPNPEVLAQLIQDNANSLPPAWAYVAPASPANTFTVQKYSESEDEGGRSEEKCTAPPGSDQVLETKIEHLAQKCQEFNLEQARKRLSYSDHSHGSDSESASTVPGSPTMPNESECLESVPIERKLSNGYAESPITSEAVLVTKPLSPTSSVSSPQASIGGHGNDPIYECTTSVVRSVMQLLQGVQKGQHSDYLELVKNVGIELRNLPCSCGSDSPITTILVS</sequence>
<dbReference type="GO" id="GO:0007172">
    <property type="term" value="P:signal complex assembly"/>
    <property type="evidence" value="ECO:0007669"/>
    <property type="project" value="InterPro"/>
</dbReference>
<dbReference type="Gene3D" id="1.20.120.330">
    <property type="entry name" value="Nucleotidyltransferases domain 2"/>
    <property type="match status" value="1"/>
</dbReference>
<keyword evidence="4" id="KW-1185">Reference proteome</keyword>
<dbReference type="InterPro" id="IPR036137">
    <property type="entry name" value="Focal_adhe_kin_target_dom_sf"/>
</dbReference>